<dbReference type="AlphaFoldDB" id="A0A497ESB9"/>
<comment type="caution">
    <text evidence="1">The sequence shown here is derived from an EMBL/GenBank/DDBJ whole genome shotgun (WGS) entry which is preliminary data.</text>
</comment>
<gene>
    <name evidence="1" type="ORF">DRJ31_02155</name>
</gene>
<dbReference type="EMBL" id="QMQV01000010">
    <property type="protein sequence ID" value="RLE50245.1"/>
    <property type="molecule type" value="Genomic_DNA"/>
</dbReference>
<protein>
    <submittedName>
        <fullName evidence="1">Uncharacterized protein</fullName>
    </submittedName>
</protein>
<evidence type="ECO:0000313" key="2">
    <source>
        <dbReference type="Proteomes" id="UP000278475"/>
    </source>
</evidence>
<dbReference type="Proteomes" id="UP000278475">
    <property type="component" value="Unassembled WGS sequence"/>
</dbReference>
<accession>A0A497ESB9</accession>
<proteinExistence type="predicted"/>
<organism evidence="1 2">
    <name type="scientific">Thermoproteota archaeon</name>
    <dbReference type="NCBI Taxonomy" id="2056631"/>
    <lineage>
        <taxon>Archaea</taxon>
        <taxon>Thermoproteota</taxon>
    </lineage>
</organism>
<sequence>MVSLSIKRMWEIEVGIPRIEKILVISTDEGIRVAILNDAKEEMDVKHFIKLVYGIRGRLDRVVEDLTQAMREAGAIMLE</sequence>
<evidence type="ECO:0000313" key="1">
    <source>
        <dbReference type="EMBL" id="RLE50245.1"/>
    </source>
</evidence>
<name>A0A497ESB9_9CREN</name>
<reference evidence="1 2" key="1">
    <citation type="submission" date="2018-06" db="EMBL/GenBank/DDBJ databases">
        <title>Extensive metabolic versatility and redundancy in microbially diverse, dynamic hydrothermal sediments.</title>
        <authorList>
            <person name="Dombrowski N."/>
            <person name="Teske A."/>
            <person name="Baker B.J."/>
        </authorList>
    </citation>
    <scope>NUCLEOTIDE SEQUENCE [LARGE SCALE GENOMIC DNA]</scope>
    <source>
        <strain evidence="1">B66_G16</strain>
    </source>
</reference>